<name>A0A7Y0S4G0_VIBPH</name>
<proteinExistence type="predicted"/>
<evidence type="ECO:0000256" key="1">
    <source>
        <dbReference type="SAM" id="SignalP"/>
    </source>
</evidence>
<protein>
    <recommendedName>
        <fullName evidence="4">DUF11 domain-containing protein</fullName>
    </recommendedName>
</protein>
<reference evidence="2 3" key="1">
    <citation type="submission" date="2020-04" db="EMBL/GenBank/DDBJ databases">
        <title>Whole-genome sequencing of Vibrio spp. from China reveals different genetic environments of blaCTX-M-14 among diverse lineages.</title>
        <authorList>
            <person name="Zheng Z."/>
            <person name="Ye L."/>
            <person name="Chen S."/>
        </authorList>
    </citation>
    <scope>NUCLEOTIDE SEQUENCE [LARGE SCALE GENOMIC DNA]</scope>
    <source>
        <strain evidence="2 3">Vb0574</strain>
    </source>
</reference>
<dbReference type="Proteomes" id="UP000555836">
    <property type="component" value="Unassembled WGS sequence"/>
</dbReference>
<feature type="chain" id="PRO_5030620042" description="DUF11 domain-containing protein" evidence="1">
    <location>
        <begin position="24"/>
        <end position="544"/>
    </location>
</feature>
<dbReference type="RefSeq" id="WP_025552881.1">
    <property type="nucleotide sequence ID" value="NZ_CP138329.1"/>
</dbReference>
<organism evidence="2 3">
    <name type="scientific">Vibrio parahaemolyticus</name>
    <dbReference type="NCBI Taxonomy" id="670"/>
    <lineage>
        <taxon>Bacteria</taxon>
        <taxon>Pseudomonadati</taxon>
        <taxon>Pseudomonadota</taxon>
        <taxon>Gammaproteobacteria</taxon>
        <taxon>Vibrionales</taxon>
        <taxon>Vibrionaceae</taxon>
        <taxon>Vibrio</taxon>
    </lineage>
</organism>
<dbReference type="AlphaFoldDB" id="A0A7Y0S4G0"/>
<feature type="signal peptide" evidence="1">
    <location>
        <begin position="1"/>
        <end position="23"/>
    </location>
</feature>
<keyword evidence="1" id="KW-0732">Signal</keyword>
<dbReference type="EMBL" id="JABCLD010001111">
    <property type="protein sequence ID" value="NMU26213.1"/>
    <property type="molecule type" value="Genomic_DNA"/>
</dbReference>
<evidence type="ECO:0000313" key="2">
    <source>
        <dbReference type="EMBL" id="NMU26213.1"/>
    </source>
</evidence>
<evidence type="ECO:0008006" key="4">
    <source>
        <dbReference type="Google" id="ProtNLM"/>
    </source>
</evidence>
<accession>A0A7Y0S4G0</accession>
<comment type="caution">
    <text evidence="2">The sequence shown here is derived from an EMBL/GenBank/DDBJ whole genome shotgun (WGS) entry which is preliminary data.</text>
</comment>
<sequence length="544" mass="57058">MDFNKLVILARAFCLGLILSVFASPTWAVHDLGTFELEGNATDEAVEGDDWENIYDGSDSANVDTGILPDPSPVSIFTGGRKDIQDISEWSHKDGSVPDKDDLTNAYAAAYGVDNGGGGSDLVIYFGADRFANVGDAFMGFWFFQDDVQALDDGSFSGQHVVGDVLVLIDYPQGANDEPYAALVTWDPTCSKADSNDPAPGDCAAKNLRLQAETSGANPADCSAVNDGDFGCATTNKGETPIPSPWPYTAKNGTMNAFPYESFYEGGVNLTQLLGGIDGTASCFSSFMAETRSSASFTASLKDFVLGQFQLCGMELVKTCPTGALSPSGDSIIYNYEIKVTNTGFGALYDLYVEDITAGDSFTADVLAAGETATFTGSFVSLINGVENEATASAAIKDGGEPVLTKSDTDSCPPLTPVGALSITKDCTTYVEENASGAYGLRVNYEGKVCNDSKVKLNDVKITEMHDGMTVVKDVGTLNPESCMNYDGTYIPAPGSDVSGGPVVAHDVRTFKDTVVAEGVNAITGVTVDTGMPVEASCPLCPAP</sequence>
<evidence type="ECO:0000313" key="3">
    <source>
        <dbReference type="Proteomes" id="UP000555836"/>
    </source>
</evidence>
<gene>
    <name evidence="2" type="ORF">HKB21_11285</name>
</gene>